<feature type="domain" description="Laminin EGF-like" evidence="14">
    <location>
        <begin position="550"/>
        <end position="602"/>
    </location>
</feature>
<dbReference type="PANTHER" id="PTHR10574:SF406">
    <property type="entry name" value="LAMININ SUBUNIT ALPHA 5"/>
    <property type="match status" value="1"/>
</dbReference>
<dbReference type="Gene3D" id="2.60.120.200">
    <property type="match status" value="5"/>
</dbReference>
<dbReference type="SUPFAM" id="SSF57196">
    <property type="entry name" value="EGF/Laminin"/>
    <property type="match status" value="8"/>
</dbReference>
<accession>A0ABN8HQJ5</accession>
<evidence type="ECO:0000256" key="2">
    <source>
        <dbReference type="ARBA" id="ARBA00022525"/>
    </source>
</evidence>
<feature type="domain" description="Laminin IV type A" evidence="15">
    <location>
        <begin position="224"/>
        <end position="408"/>
    </location>
</feature>
<protein>
    <recommendedName>
        <fullName evidence="18">Laminin subunit alpha</fullName>
    </recommendedName>
</protein>
<keyword evidence="8" id="KW-0325">Glycoprotein</keyword>
<dbReference type="InterPro" id="IPR013320">
    <property type="entry name" value="ConA-like_dom_sf"/>
</dbReference>
<feature type="disulfide bond" evidence="11">
    <location>
        <begin position="586"/>
        <end position="600"/>
    </location>
</feature>
<evidence type="ECO:0000256" key="6">
    <source>
        <dbReference type="ARBA" id="ARBA00022869"/>
    </source>
</evidence>
<dbReference type="InterPro" id="IPR056863">
    <property type="entry name" value="LMN_ATRN_NET-like_EGF"/>
</dbReference>
<feature type="domain" description="Laminin G" evidence="13">
    <location>
        <begin position="1304"/>
        <end position="1584"/>
    </location>
</feature>
<dbReference type="SUPFAM" id="SSF49899">
    <property type="entry name" value="Concanavalin A-like lectins/glucanases"/>
    <property type="match status" value="5"/>
</dbReference>
<dbReference type="PROSITE" id="PS50025">
    <property type="entry name" value="LAM_G_DOMAIN"/>
    <property type="match status" value="4"/>
</dbReference>
<feature type="disulfide bond" evidence="11">
    <location>
        <begin position="622"/>
        <end position="631"/>
    </location>
</feature>
<dbReference type="PROSITE" id="PS50027">
    <property type="entry name" value="EGF_LAM_2"/>
    <property type="match status" value="8"/>
</dbReference>
<feature type="domain" description="Laminin G" evidence="13">
    <location>
        <begin position="2051"/>
        <end position="2227"/>
    </location>
</feature>
<keyword evidence="17" id="KW-1185">Reference proteome</keyword>
<feature type="disulfide bond" evidence="10">
    <location>
        <begin position="2200"/>
        <end position="2227"/>
    </location>
</feature>
<evidence type="ECO:0000313" key="17">
    <source>
        <dbReference type="Proteomes" id="UP000837857"/>
    </source>
</evidence>
<feature type="disulfide bond" evidence="11">
    <location>
        <begin position="36"/>
        <end position="45"/>
    </location>
</feature>
<feature type="domain" description="Laminin EGF-like" evidence="14">
    <location>
        <begin position="153"/>
        <end position="203"/>
    </location>
</feature>
<feature type="disulfide bond" evidence="11">
    <location>
        <begin position="174"/>
        <end position="183"/>
    </location>
</feature>
<evidence type="ECO:0000256" key="11">
    <source>
        <dbReference type="PROSITE-ProRule" id="PRU00460"/>
    </source>
</evidence>
<keyword evidence="9 11" id="KW-0424">Laminin EGF-like domain</keyword>
<evidence type="ECO:0000259" key="15">
    <source>
        <dbReference type="PROSITE" id="PS51115"/>
    </source>
</evidence>
<dbReference type="CDD" id="cd00110">
    <property type="entry name" value="LamG"/>
    <property type="match status" value="4"/>
</dbReference>
<dbReference type="PRINTS" id="PR00011">
    <property type="entry name" value="EGFLAMININ"/>
</dbReference>
<keyword evidence="5" id="KW-0677">Repeat</keyword>
<feature type="disulfide bond" evidence="11">
    <location>
        <begin position="461"/>
        <end position="470"/>
    </location>
</feature>
<feature type="disulfide bond" evidence="11">
    <location>
        <begin position="128"/>
        <end position="137"/>
    </location>
</feature>
<evidence type="ECO:0000256" key="10">
    <source>
        <dbReference type="PROSITE-ProRule" id="PRU00122"/>
    </source>
</evidence>
<keyword evidence="3" id="KW-0272">Extracellular matrix</keyword>
<feature type="disulfide bond" evidence="11">
    <location>
        <begin position="153"/>
        <end position="165"/>
    </location>
</feature>
<comment type="subcellular location">
    <subcellularLocation>
        <location evidence="1">Secreted</location>
        <location evidence="1">Extracellular space</location>
        <location evidence="1">Extracellular matrix</location>
        <location evidence="1">Basement membrane</location>
    </subcellularLocation>
</comment>
<dbReference type="PROSITE" id="PS51115">
    <property type="entry name" value="LAMININ_IVA"/>
    <property type="match status" value="1"/>
</dbReference>
<dbReference type="PROSITE" id="PS01248">
    <property type="entry name" value="EGF_LAM_1"/>
    <property type="match status" value="4"/>
</dbReference>
<feature type="domain" description="Laminin EGF-like" evidence="14">
    <location>
        <begin position="442"/>
        <end position="491"/>
    </location>
</feature>
<feature type="domain" description="Laminin EGF-like" evidence="14">
    <location>
        <begin position="603"/>
        <end position="649"/>
    </location>
</feature>
<feature type="domain" description="Laminin EGF-like" evidence="14">
    <location>
        <begin position="15"/>
        <end position="60"/>
    </location>
</feature>
<dbReference type="SMART" id="SM00180">
    <property type="entry name" value="EGF_Lam"/>
    <property type="match status" value="11"/>
</dbReference>
<feature type="domain" description="Laminin EGF-like" evidence="14">
    <location>
        <begin position="61"/>
        <end position="104"/>
    </location>
</feature>
<feature type="disulfide bond" evidence="11">
    <location>
        <begin position="17"/>
        <end position="34"/>
    </location>
</feature>
<evidence type="ECO:0000259" key="13">
    <source>
        <dbReference type="PROSITE" id="PS50025"/>
    </source>
</evidence>
<dbReference type="InterPro" id="IPR050440">
    <property type="entry name" value="Laminin/Netrin_ECM"/>
</dbReference>
<evidence type="ECO:0000256" key="5">
    <source>
        <dbReference type="ARBA" id="ARBA00022737"/>
    </source>
</evidence>
<dbReference type="PANTHER" id="PTHR10574">
    <property type="entry name" value="NETRIN/LAMININ-RELATED"/>
    <property type="match status" value="1"/>
</dbReference>
<comment type="caution">
    <text evidence="11">Lacks conserved residue(s) required for the propagation of feature annotation.</text>
</comment>
<name>A0ABN8HQJ5_9NEOP</name>
<keyword evidence="7 11" id="KW-1015">Disulfide bond</keyword>
<evidence type="ECO:0000256" key="7">
    <source>
        <dbReference type="ARBA" id="ARBA00023157"/>
    </source>
</evidence>
<dbReference type="Gene3D" id="2.10.25.10">
    <property type="entry name" value="Laminin"/>
    <property type="match status" value="10"/>
</dbReference>
<dbReference type="Pfam" id="PF06009">
    <property type="entry name" value="Laminin_II"/>
    <property type="match status" value="1"/>
</dbReference>
<dbReference type="InterPro" id="IPR001791">
    <property type="entry name" value="Laminin_G"/>
</dbReference>
<evidence type="ECO:0000313" key="16">
    <source>
        <dbReference type="EMBL" id="CAH2035721.1"/>
    </source>
</evidence>
<evidence type="ECO:0000256" key="4">
    <source>
        <dbReference type="ARBA" id="ARBA00022729"/>
    </source>
</evidence>
<organism evidence="16 17">
    <name type="scientific">Iphiclides podalirius</name>
    <name type="common">scarce swallowtail</name>
    <dbReference type="NCBI Taxonomy" id="110791"/>
    <lineage>
        <taxon>Eukaryota</taxon>
        <taxon>Metazoa</taxon>
        <taxon>Ecdysozoa</taxon>
        <taxon>Arthropoda</taxon>
        <taxon>Hexapoda</taxon>
        <taxon>Insecta</taxon>
        <taxon>Pterygota</taxon>
        <taxon>Neoptera</taxon>
        <taxon>Endopterygota</taxon>
        <taxon>Lepidoptera</taxon>
        <taxon>Glossata</taxon>
        <taxon>Ditrysia</taxon>
        <taxon>Papilionoidea</taxon>
        <taxon>Papilionidae</taxon>
        <taxon>Papilioninae</taxon>
        <taxon>Iphiclides</taxon>
    </lineage>
</organism>
<evidence type="ECO:0000259" key="14">
    <source>
        <dbReference type="PROSITE" id="PS50027"/>
    </source>
</evidence>
<feature type="non-terminal residue" evidence="16">
    <location>
        <position position="1"/>
    </location>
</feature>
<evidence type="ECO:0000256" key="9">
    <source>
        <dbReference type="ARBA" id="ARBA00023292"/>
    </source>
</evidence>
<dbReference type="InterPro" id="IPR000034">
    <property type="entry name" value="Laminin_IV"/>
</dbReference>
<evidence type="ECO:0000256" key="8">
    <source>
        <dbReference type="ARBA" id="ARBA00023180"/>
    </source>
</evidence>
<dbReference type="SMART" id="SM00181">
    <property type="entry name" value="EGF"/>
    <property type="match status" value="4"/>
</dbReference>
<feature type="disulfide bond" evidence="11">
    <location>
        <begin position="670"/>
        <end position="679"/>
    </location>
</feature>
<feature type="disulfide bond" evidence="10">
    <location>
        <begin position="1732"/>
        <end position="1759"/>
    </location>
</feature>
<feature type="disulfide bond" evidence="11">
    <location>
        <begin position="77"/>
        <end position="86"/>
    </location>
</feature>
<dbReference type="Pfam" id="PF00052">
    <property type="entry name" value="Laminin_B"/>
    <property type="match status" value="1"/>
</dbReference>
<keyword evidence="4" id="KW-0732">Signal</keyword>
<keyword evidence="6" id="KW-0084">Basement membrane</keyword>
<proteinExistence type="predicted"/>
<dbReference type="SMART" id="SM00282">
    <property type="entry name" value="LamG"/>
    <property type="match status" value="4"/>
</dbReference>
<evidence type="ECO:0000256" key="3">
    <source>
        <dbReference type="ARBA" id="ARBA00022530"/>
    </source>
</evidence>
<keyword evidence="2" id="KW-0964">Secreted</keyword>
<dbReference type="Pfam" id="PF24973">
    <property type="entry name" value="EGF_LMN_ATRN"/>
    <property type="match status" value="1"/>
</dbReference>
<evidence type="ECO:0000256" key="12">
    <source>
        <dbReference type="SAM" id="Coils"/>
    </source>
</evidence>
<feature type="coiled-coil region" evidence="12">
    <location>
        <begin position="1270"/>
        <end position="1297"/>
    </location>
</feature>
<dbReference type="InterPro" id="IPR002049">
    <property type="entry name" value="LE_dom"/>
</dbReference>
<dbReference type="Pfam" id="PF02210">
    <property type="entry name" value="Laminin_G_2"/>
    <property type="match status" value="4"/>
</dbReference>
<dbReference type="CDD" id="cd00055">
    <property type="entry name" value="EGF_Lam"/>
    <property type="match status" value="11"/>
</dbReference>
<feature type="domain" description="Laminin EGF-like" evidence="14">
    <location>
        <begin position="105"/>
        <end position="152"/>
    </location>
</feature>
<feature type="disulfide bond" evidence="11">
    <location>
        <begin position="574"/>
        <end position="583"/>
    </location>
</feature>
<evidence type="ECO:0000256" key="1">
    <source>
        <dbReference type="ARBA" id="ARBA00004302"/>
    </source>
</evidence>
<reference evidence="16" key="1">
    <citation type="submission" date="2022-03" db="EMBL/GenBank/DDBJ databases">
        <authorList>
            <person name="Martin H S."/>
        </authorList>
    </citation>
    <scope>NUCLEOTIDE SEQUENCE</scope>
</reference>
<dbReference type="Pfam" id="PF00053">
    <property type="entry name" value="EGF_laminin"/>
    <property type="match status" value="9"/>
</dbReference>
<feature type="domain" description="Laminin G" evidence="13">
    <location>
        <begin position="1588"/>
        <end position="1759"/>
    </location>
</feature>
<keyword evidence="12" id="KW-0175">Coiled coil</keyword>
<dbReference type="Proteomes" id="UP000837857">
    <property type="component" value="Chromosome 1"/>
</dbReference>
<dbReference type="InterPro" id="IPR010307">
    <property type="entry name" value="Laminin_dom_II"/>
</dbReference>
<dbReference type="EMBL" id="OW152813">
    <property type="protein sequence ID" value="CAH2035721.1"/>
    <property type="molecule type" value="Genomic_DNA"/>
</dbReference>
<feature type="disulfide bond" evidence="11">
    <location>
        <begin position="15"/>
        <end position="27"/>
    </location>
</feature>
<feature type="domain" description="Laminin G" evidence="13">
    <location>
        <begin position="1871"/>
        <end position="2044"/>
    </location>
</feature>
<dbReference type="SMART" id="SM00281">
    <property type="entry name" value="LamB"/>
    <property type="match status" value="1"/>
</dbReference>
<feature type="disulfide bond" evidence="11">
    <location>
        <begin position="155"/>
        <end position="172"/>
    </location>
</feature>
<feature type="domain" description="Laminin EGF-like" evidence="14">
    <location>
        <begin position="650"/>
        <end position="696"/>
    </location>
</feature>
<gene>
    <name evidence="16" type="ORF">IPOD504_LOCUS674</name>
</gene>
<evidence type="ECO:0008006" key="18">
    <source>
        <dbReference type="Google" id="ProtNLM"/>
    </source>
</evidence>
<sequence>MFSITAEYNSGALSCFCDFMGSTELECNTFGGQCPCKPNVIGRTCSACKTGFYGFPNCRPCNCPLTAICDDNGQCICPKNVEGDNCDRCKPYTFNFDVQRGCDDCNCNPLGVVGNQLQCEEDNGSCDCKENVIGRTCDHCVPGHYAFPECLQCTCSLDGTTEDVCDQNTAQCYCKKHVRGQACDTCKDEYFNLQPDNPEGCTKCYCFGKTTRCTSSFLTWAEISGMSDWYLVNIEMNRTLNIFPHTIAPSILNDSVIGAELVSSDEHDQKVVYFGAPEYYLGQRLTSYGGYLSYTVFYTTRDEGNAVIEADVIIGGSNGYIVHNSVEQPPSLTNWRHSVRISEDEFTNLDGSAVTRDQFMNILINVTSIYIRATYWHEAVTTRLMSVSLDVAVEEYTTGGRQASSVEDCQCPKAYRGLSCEQCAEGYYRLSTGPHAGFCVPCQCNGHSNECDVNTGVCLACTDYTMGDHCEQCIPGYHGDATVGTPHDCLICACPMPYPSNNFAIGCDLSQNGSLISCICKPGYGGARCEYCAAGYYGIPENIGDYCKPCNCSGNINIEDPRSCDSITGDCLKCVNNTAGAACNLCAPGFFGDAIFSKNCTACVCDEFGMERCDPTTGTCVCSRGVIGEKCDRCEPNHWGINSGQGCEPCDCALASESPQCDDSTGQCRCAKGVTGKHCDQCAAGYWNYTKEGCDHCNCNTGYSLGFMCNATGQCECLPGVIGEKCDRCPERWVLIPHEGCLECDSCTDALIFSVEDLSYLLANESLEFKDKADSFFTTQRLNYISNQTEQLKPRLTELRNVDLVEVTSAVKSLETSAKNLLRSAEFAATDSDNQISRAAYLAADAEKVLLSVRDNGQKAMEVVTHVSDLATGLELSQQPKVDSALAEAQQIKNDISVKSLIPKEQQAISAINNATNQIERMNVFIQPVNEQAKKFQKLVNSTKDLKGKLDEMLEYTDLAQHTADAAKTLNDKNRESKFGNKVLSVTKLNGAAMKDLIDAALDISNATFFNILSNGIVNDTSKTLEALNDGNGEIEERLALLAEALPELSNLTDVALHHVRGLRNRADSLRALAERENNNTRTQHAYSAASAYSSIVQEIRDAKDAADEAEAWVHNATSINNVLNESVTPAKNTSQVLSERALKALQTVEQQLRPNLTQAEQALKNAWTTLGVADDEDNAIQLSLPTTTPSSLENETEKAAKVTETVKSTVKIMSQLGSDIAASKEWAQSLPKAANDAQKMTSNVDNLVNSIGDMDPKISSQYRVVKMKQESLEQRRKEADDKLQKLRELVEQARTVANRVQVGVTFDRWSTLQPRLPDTVDEMSTSTHVSAYFRTKEKNGFILYLGNPKDTMLRRTKSDDFMVIGIQNGYPYLVMDIGDSAESGQEPKRIGNDKFVADNRWYQVIVDRVGRNVKLSIRESLDNGTDHIHSKDSALPGQHTIFNLDRQKSKLYVGGVPSDAKLQGVSFPAFEGQIEELMIGDTPVGLWNFKSAANLKGARQRLDAGRYLTTCSLKVDGEVLKTVSTSEVKEIPDLDTMNFGGNNKDIIQVTNKGFDGCIRQISIDGVNIDLSENIESVGVAYGCQFASLVSLSGEDSYLRYVNITTENMQLTLKFKTSKPDGLIFVYLSRTQTTTMSDSVSLSLINGKLVLMSQREQLDTGLSTYNDSQWHVVTVTHNNQALRLVVDDFDYFSTDTAPAPLHILDGVLFVGGVQPSYVVGGKVGSKSPFQGCIADATLNGRVLNLLEPFSNNSVTFGRCGTTTTTGGVPPDQAAWPAPTPPDVLPTPTRLPTLPPLATPPPDVVPNKVNVDENEIFTVPPTEPPTTTMVPFKITSTTIRPSTTTHRPPPQPESGCALAYDPQYGIGDPSEGYRFGTRNDSRIEYSKLPGRQLEGFDFTITFRTFDQHGGLIFYAEADKAPGQFLALYMKDAKLHFTFNCGGETAFVQSTQMYNGTEWHTVTLVRNEGHGKLTVDSERIGEASVTCISPAVLTPPFYYGGLGNVSSSVGQNLMDFYQPFKGCLKGLMMNGQYVTDVLYRVNSLRCTDNIEHGVYFGPSNNAHSNYLKLLEKFKVGFEISISMEVKPRNSTGLLFSVHGRRDFMILELLENEVVANVENGKGPFHASYKLGNKFSLCDGNWHKIHAVKSRHVVSVGVDGHFSDAGLGQSGSTDTRSALYIGGHERPISRVPGVRSRRGFTGCIRNIVIRETTVQIPLTAAGRNTHVGVCPTD</sequence>
<dbReference type="InterPro" id="IPR000742">
    <property type="entry name" value="EGF"/>
</dbReference>